<dbReference type="EMBL" id="BAOU01000037">
    <property type="protein sequence ID" value="GAD05626.1"/>
    <property type="molecule type" value="Genomic_DNA"/>
</dbReference>
<accession>T1CHY6</accession>
<evidence type="ECO:0000313" key="1">
    <source>
        <dbReference type="EMBL" id="GAD05626.1"/>
    </source>
</evidence>
<organism evidence="1 2">
    <name type="scientific">Porphyromonas crevioricanis JCM 15906</name>
    <dbReference type="NCBI Taxonomy" id="1305617"/>
    <lineage>
        <taxon>Bacteria</taxon>
        <taxon>Pseudomonadati</taxon>
        <taxon>Bacteroidota</taxon>
        <taxon>Bacteroidia</taxon>
        <taxon>Bacteroidales</taxon>
        <taxon>Porphyromonadaceae</taxon>
        <taxon>Porphyromonas</taxon>
    </lineage>
</organism>
<name>T1CHY6_9PORP</name>
<dbReference type="AlphaFoldDB" id="T1CHY6"/>
<reference evidence="2" key="1">
    <citation type="journal article" date="2013" name="Genome">
        <title>Draft Genome Sequences of Porphyromonas crevioricanis JCM 15906T and Porphyromonas cansulci JCM 13913T Isolated from a Canine Oral Cavity.</title>
        <authorList>
            <person name="Sakamoto M."/>
            <person name="Tanaka N."/>
            <person name="Shiwa Y."/>
            <person name="Yoshikawa H."/>
            <person name="Ohkuma M."/>
        </authorList>
    </citation>
    <scope>NUCLEOTIDE SEQUENCE [LARGE SCALE GENOMIC DNA]</scope>
    <source>
        <strain evidence="2">JCM 15906</strain>
    </source>
</reference>
<protein>
    <submittedName>
        <fullName evidence="1">Uncharacterized protein</fullName>
    </submittedName>
</protein>
<reference evidence="1 2" key="2">
    <citation type="journal article" date="2013" name="Genome Announc.">
        <title>Draft Genome Sequences of Porphyromonas crevioricanis JCM 15906T and Porphyromonas cansulci JCM 13913T Isolated from a Canine Oral Cavity.</title>
        <authorList>
            <person name="Sakamoto M."/>
            <person name="Tanaka N."/>
            <person name="Shiwa Y."/>
            <person name="Yoshikawa H."/>
            <person name="Ohkuma M."/>
        </authorList>
    </citation>
    <scope>NUCLEOTIDE SEQUENCE [LARGE SCALE GENOMIC DNA]</scope>
    <source>
        <strain evidence="1 2">JCM 15906</strain>
    </source>
</reference>
<evidence type="ECO:0000313" key="2">
    <source>
        <dbReference type="Proteomes" id="UP000018031"/>
    </source>
</evidence>
<gene>
    <name evidence="1" type="ORF">PORCRE_1331</name>
</gene>
<proteinExistence type="predicted"/>
<sequence length="61" mass="6962">MQKRGEVPLVCTVPFILFSLVFAMAKNLQNTPTSTEEKQALSYLLFLRSLLNTTKLQYVLI</sequence>
<dbReference type="Proteomes" id="UP000018031">
    <property type="component" value="Unassembled WGS sequence"/>
</dbReference>
<comment type="caution">
    <text evidence="1">The sequence shown here is derived from an EMBL/GenBank/DDBJ whole genome shotgun (WGS) entry which is preliminary data.</text>
</comment>